<feature type="domain" description="FMR1-interacting protein 1 conserved" evidence="2">
    <location>
        <begin position="313"/>
        <end position="351"/>
    </location>
</feature>
<dbReference type="GO" id="GO:0003723">
    <property type="term" value="F:RNA binding"/>
    <property type="evidence" value="ECO:0007669"/>
    <property type="project" value="InterPro"/>
</dbReference>
<dbReference type="AlphaFoldDB" id="A0A6P8BW83"/>
<feature type="compositionally biased region" description="Polar residues" evidence="1">
    <location>
        <begin position="227"/>
        <end position="252"/>
    </location>
</feature>
<feature type="region of interest" description="Disordered" evidence="1">
    <location>
        <begin position="1"/>
        <end position="40"/>
    </location>
</feature>
<dbReference type="GeneID" id="116189189"/>
<evidence type="ECO:0000313" key="3">
    <source>
        <dbReference type="Proteomes" id="UP000515151"/>
    </source>
</evidence>
<keyword evidence="3" id="KW-1185">Reference proteome</keyword>
<feature type="region of interest" description="Disordered" evidence="1">
    <location>
        <begin position="213"/>
        <end position="276"/>
    </location>
</feature>
<feature type="compositionally biased region" description="Basic and acidic residues" evidence="1">
    <location>
        <begin position="387"/>
        <end position="401"/>
    </location>
</feature>
<dbReference type="InterPro" id="IPR039136">
    <property type="entry name" value="NUFIP1-like"/>
</dbReference>
<dbReference type="OrthoDB" id="273070at2759"/>
<evidence type="ECO:0000256" key="1">
    <source>
        <dbReference type="SAM" id="MobiDB-lite"/>
    </source>
</evidence>
<proteinExistence type="predicted"/>
<dbReference type="GO" id="GO:0005634">
    <property type="term" value="C:nucleus"/>
    <property type="evidence" value="ECO:0007669"/>
    <property type="project" value="TreeGrafter"/>
</dbReference>
<reference evidence="4" key="2">
    <citation type="submission" date="2025-08" db="UniProtKB">
        <authorList>
            <consortium name="RefSeq"/>
        </authorList>
    </citation>
    <scope>IDENTIFICATION</scope>
    <source>
        <tissue evidence="4">Leaf</tissue>
    </source>
</reference>
<feature type="compositionally biased region" description="Acidic residues" evidence="1">
    <location>
        <begin position="538"/>
        <end position="549"/>
    </location>
</feature>
<evidence type="ECO:0000313" key="4">
    <source>
        <dbReference type="RefSeq" id="XP_031374605.1"/>
    </source>
</evidence>
<sequence>MYPGFNPFPHRPNQFPGNPSSQQVVPSDQSIGNAPNMPPNGMQVQPQMGFYPQNAVALNGLMTQLSNAPNHLLHLQSNQLAMQQLMGFSSQNNAQALHAVPGQFFNMGQNANLLNLLRPLSGNMVLPNLQYSMPNAMLNVNQLLAMQMLNPAQVPHYNGPPCPNQAMGPDCLRQQINQSQQNFSSSTMGANGLGPLAVASQQLQENHAAIVNPHSDQAKGSPKFPSSLHNTSQENHSSRGGENTANFNSKFQNFPRKEFTRNPRTQGFQKSHFHHIKNGKRKFDYADGLGGKETNIEKAQKYGSDHPANQANERNRVSIAYTVQEIKQWREERRRNHPSNSTKKKQMESKIDETDDSKARREQLKEILAKQVELGVEVADIPSHYLAESENKVPGREENRRPFSKKHRCQNKHDKRRKNNQRERFSKKQRSEDTGPQRAPPSLERSEPTLLKKLLSKDIRKDKLRLLQVFRFMAMNNFFKDEPEQPLKFPSVIINENGTEGSPFEEKASVVTGGDLEAGSEKCPDENLGGSFGVDDGSISDDAEDGADDDDRRGVHHEEEEEEEEGEITD</sequence>
<feature type="compositionally biased region" description="Basic and acidic residues" evidence="1">
    <location>
        <begin position="345"/>
        <end position="359"/>
    </location>
</feature>
<reference evidence="3" key="1">
    <citation type="journal article" date="2020" name="Plant Biotechnol. J.">
        <title>The pomegranate (Punica granatum L.) draft genome dissects genetic divergence between soft- and hard-seeded cultivars.</title>
        <authorList>
            <person name="Luo X."/>
            <person name="Li H."/>
            <person name="Wu Z."/>
            <person name="Yao W."/>
            <person name="Zhao P."/>
            <person name="Cao D."/>
            <person name="Yu H."/>
            <person name="Li K."/>
            <person name="Poudel K."/>
            <person name="Zhao D."/>
            <person name="Zhang F."/>
            <person name="Xia X."/>
            <person name="Chen L."/>
            <person name="Wang Q."/>
            <person name="Jing D."/>
            <person name="Cao S."/>
        </authorList>
    </citation>
    <scope>NUCLEOTIDE SEQUENCE [LARGE SCALE GENOMIC DNA]</scope>
    <source>
        <strain evidence="3">cv. Tunisia</strain>
    </source>
</reference>
<feature type="region of interest" description="Disordered" evidence="1">
    <location>
        <begin position="329"/>
        <end position="359"/>
    </location>
</feature>
<feature type="region of interest" description="Disordered" evidence="1">
    <location>
        <begin position="512"/>
        <end position="570"/>
    </location>
</feature>
<dbReference type="RefSeq" id="XP_031374605.1">
    <property type="nucleotide sequence ID" value="XM_031518745.1"/>
</dbReference>
<name>A0A6P8BW83_PUNGR</name>
<dbReference type="Pfam" id="PF10453">
    <property type="entry name" value="NUFIP1"/>
    <property type="match status" value="1"/>
</dbReference>
<protein>
    <submittedName>
        <fullName evidence="4">Uncharacterized protein LOC116189189 isoform X1</fullName>
    </submittedName>
</protein>
<feature type="compositionally biased region" description="Low complexity" evidence="1">
    <location>
        <begin position="19"/>
        <end position="30"/>
    </location>
</feature>
<dbReference type="PANTHER" id="PTHR13309">
    <property type="entry name" value="NUCLEAR FRAGILE X MENTAL RETARDATION PROTEIN INTERACTING PROTEIN 1"/>
    <property type="match status" value="1"/>
</dbReference>
<accession>A0A6P8BW83</accession>
<feature type="compositionally biased region" description="Acidic residues" evidence="1">
    <location>
        <begin position="559"/>
        <end position="570"/>
    </location>
</feature>
<feature type="region of interest" description="Disordered" evidence="1">
    <location>
        <begin position="387"/>
        <end position="449"/>
    </location>
</feature>
<feature type="compositionally biased region" description="Basic and acidic residues" evidence="1">
    <location>
        <begin position="420"/>
        <end position="435"/>
    </location>
</feature>
<feature type="compositionally biased region" description="Basic residues" evidence="1">
    <location>
        <begin position="402"/>
        <end position="419"/>
    </location>
</feature>
<dbReference type="InterPro" id="IPR019496">
    <property type="entry name" value="NUFIP1_cons_dom"/>
</dbReference>
<evidence type="ECO:0000259" key="2">
    <source>
        <dbReference type="Pfam" id="PF10453"/>
    </source>
</evidence>
<dbReference type="Proteomes" id="UP000515151">
    <property type="component" value="Chromosome 8"/>
</dbReference>
<dbReference type="PANTHER" id="PTHR13309:SF0">
    <property type="entry name" value="FMR1-INTERACTING PROTEIN NUFIP1"/>
    <property type="match status" value="1"/>
</dbReference>
<organism evidence="3 4">
    <name type="scientific">Punica granatum</name>
    <name type="common">Pomegranate</name>
    <dbReference type="NCBI Taxonomy" id="22663"/>
    <lineage>
        <taxon>Eukaryota</taxon>
        <taxon>Viridiplantae</taxon>
        <taxon>Streptophyta</taxon>
        <taxon>Embryophyta</taxon>
        <taxon>Tracheophyta</taxon>
        <taxon>Spermatophyta</taxon>
        <taxon>Magnoliopsida</taxon>
        <taxon>eudicotyledons</taxon>
        <taxon>Gunneridae</taxon>
        <taxon>Pentapetalae</taxon>
        <taxon>rosids</taxon>
        <taxon>malvids</taxon>
        <taxon>Myrtales</taxon>
        <taxon>Lythraceae</taxon>
        <taxon>Punica</taxon>
    </lineage>
</organism>
<gene>
    <name evidence="4" type="primary">LOC116189189</name>
</gene>
<dbReference type="GO" id="GO:0000492">
    <property type="term" value="P:box C/D snoRNP assembly"/>
    <property type="evidence" value="ECO:0007669"/>
    <property type="project" value="TreeGrafter"/>
</dbReference>